<evidence type="ECO:0000313" key="3">
    <source>
        <dbReference type="EMBL" id="TPW27745.1"/>
    </source>
</evidence>
<comment type="caution">
    <text evidence="3">The sequence shown here is derived from an EMBL/GenBank/DDBJ whole genome shotgun (WGS) entry which is preliminary data.</text>
</comment>
<feature type="chain" id="PRO_5021498571" evidence="2">
    <location>
        <begin position="35"/>
        <end position="216"/>
    </location>
</feature>
<dbReference type="EMBL" id="VHLH01000019">
    <property type="protein sequence ID" value="TPW27745.1"/>
    <property type="molecule type" value="Genomic_DNA"/>
</dbReference>
<reference evidence="3 4" key="1">
    <citation type="submission" date="2019-06" db="EMBL/GenBank/DDBJ databases">
        <authorList>
            <person name="Li M."/>
        </authorList>
    </citation>
    <scope>NUCLEOTIDE SEQUENCE [LARGE SCALE GENOMIC DNA]</scope>
    <source>
        <strain evidence="3 4">BGMRC6574</strain>
    </source>
</reference>
<keyword evidence="3" id="KW-0449">Lipoprotein</keyword>
<dbReference type="InterPro" id="IPR029046">
    <property type="entry name" value="LolA/LolB/LppX"/>
</dbReference>
<name>A0A506U409_9HYPH</name>
<keyword evidence="4" id="KW-1185">Reference proteome</keyword>
<organism evidence="3 4">
    <name type="scientific">Pararhizobium mangrovi</name>
    <dbReference type="NCBI Taxonomy" id="2590452"/>
    <lineage>
        <taxon>Bacteria</taxon>
        <taxon>Pseudomonadati</taxon>
        <taxon>Pseudomonadota</taxon>
        <taxon>Alphaproteobacteria</taxon>
        <taxon>Hyphomicrobiales</taxon>
        <taxon>Rhizobiaceae</taxon>
        <taxon>Rhizobium/Agrobacterium group</taxon>
        <taxon>Pararhizobium</taxon>
    </lineage>
</organism>
<dbReference type="InterPro" id="IPR004564">
    <property type="entry name" value="OM_lipoprot_carrier_LolA-like"/>
</dbReference>
<protein>
    <submittedName>
        <fullName evidence="3">Outer membrane lipoprotein carrier protein LolA</fullName>
    </submittedName>
</protein>
<keyword evidence="1 2" id="KW-0732">Signal</keyword>
<dbReference type="CDD" id="cd16325">
    <property type="entry name" value="LolA"/>
    <property type="match status" value="1"/>
</dbReference>
<dbReference type="SUPFAM" id="SSF89392">
    <property type="entry name" value="Prokaryotic lipoproteins and lipoprotein localization factors"/>
    <property type="match status" value="1"/>
</dbReference>
<dbReference type="PROSITE" id="PS51318">
    <property type="entry name" value="TAT"/>
    <property type="match status" value="1"/>
</dbReference>
<sequence length="216" mass="23538">MHSSSLTPRRALASLTVGFFTLVLALAAAPGAWAASGDQVAQRIANHFSQVRTMDGNFVQIGPNGEQSGGKFYIERPGKIRFDYDKSSPLKVLSNGSTVAIGNTRLKSWQTYPLSQTPLKLLLGRKIDLSGDMVKSVDVAPDLITVKLGDPSVFGDKTITMMFDPDSYDLKQWTITDEQGNDTTVMIYDTRNGVNLSSSLFQLPDAASSRGRSMRQ</sequence>
<dbReference type="Proteomes" id="UP000320314">
    <property type="component" value="Unassembled WGS sequence"/>
</dbReference>
<dbReference type="Pfam" id="PF03548">
    <property type="entry name" value="LolA"/>
    <property type="match status" value="1"/>
</dbReference>
<evidence type="ECO:0000256" key="2">
    <source>
        <dbReference type="SAM" id="SignalP"/>
    </source>
</evidence>
<dbReference type="Gene3D" id="2.50.20.10">
    <property type="entry name" value="Lipoprotein localisation LolA/LolB/LppX"/>
    <property type="match status" value="1"/>
</dbReference>
<gene>
    <name evidence="3" type="ORF">FJU11_10950</name>
</gene>
<dbReference type="RefSeq" id="WP_141167090.1">
    <property type="nucleotide sequence ID" value="NZ_VHLH01000019.1"/>
</dbReference>
<dbReference type="AlphaFoldDB" id="A0A506U409"/>
<evidence type="ECO:0000256" key="1">
    <source>
        <dbReference type="ARBA" id="ARBA00022729"/>
    </source>
</evidence>
<dbReference type="OrthoDB" id="9800501at2"/>
<dbReference type="InterPro" id="IPR006311">
    <property type="entry name" value="TAT_signal"/>
</dbReference>
<dbReference type="PANTHER" id="PTHR35869:SF1">
    <property type="entry name" value="OUTER-MEMBRANE LIPOPROTEIN CARRIER PROTEIN"/>
    <property type="match status" value="1"/>
</dbReference>
<dbReference type="PANTHER" id="PTHR35869">
    <property type="entry name" value="OUTER-MEMBRANE LIPOPROTEIN CARRIER PROTEIN"/>
    <property type="match status" value="1"/>
</dbReference>
<proteinExistence type="predicted"/>
<feature type="signal peptide" evidence="2">
    <location>
        <begin position="1"/>
        <end position="34"/>
    </location>
</feature>
<accession>A0A506U409</accession>
<evidence type="ECO:0000313" key="4">
    <source>
        <dbReference type="Proteomes" id="UP000320314"/>
    </source>
</evidence>